<dbReference type="RefSeq" id="XP_009496581.1">
    <property type="nucleotide sequence ID" value="XM_009498306.1"/>
</dbReference>
<dbReference type="STRING" id="691883.A0A058Z446"/>
<evidence type="ECO:0000256" key="6">
    <source>
        <dbReference type="ARBA" id="ARBA00022884"/>
    </source>
</evidence>
<dbReference type="Gene3D" id="3.30.70.330">
    <property type="match status" value="2"/>
</dbReference>
<dbReference type="AlphaFoldDB" id="A0A058Z446"/>
<keyword evidence="7" id="KW-0508">mRNA splicing</keyword>
<dbReference type="SUPFAM" id="SSF54928">
    <property type="entry name" value="RNA-binding domain, RBD"/>
    <property type="match status" value="1"/>
</dbReference>
<feature type="region of interest" description="Disordered" evidence="11">
    <location>
        <begin position="160"/>
        <end position="198"/>
    </location>
</feature>
<dbReference type="PANTHER" id="PTHR10501">
    <property type="entry name" value="U1 SMALL NUCLEAR RIBONUCLEOPROTEIN A/U2 SMALL NUCLEAR RIBONUCLEOPROTEIN B"/>
    <property type="match status" value="1"/>
</dbReference>
<reference evidence="13" key="1">
    <citation type="submission" date="2013-04" db="EMBL/GenBank/DDBJ databases">
        <title>The Genome Sequence of Fonticula alba ATCC 38817.</title>
        <authorList>
            <consortium name="The Broad Institute Genomics Platform"/>
            <person name="Russ C."/>
            <person name="Cuomo C."/>
            <person name="Burger G."/>
            <person name="Gray M.W."/>
            <person name="Holland P.W.H."/>
            <person name="King N."/>
            <person name="Lang F.B.F."/>
            <person name="Roger A.J."/>
            <person name="Ruiz-Trillo I."/>
            <person name="Brown M."/>
            <person name="Walker B."/>
            <person name="Young S."/>
            <person name="Zeng Q."/>
            <person name="Gargeya S."/>
            <person name="Fitzgerald M."/>
            <person name="Haas B."/>
            <person name="Abouelleil A."/>
            <person name="Allen A.W."/>
            <person name="Alvarado L."/>
            <person name="Arachchi H.M."/>
            <person name="Berlin A.M."/>
            <person name="Chapman S.B."/>
            <person name="Gainer-Dewar J."/>
            <person name="Goldberg J."/>
            <person name="Griggs A."/>
            <person name="Gujja S."/>
            <person name="Hansen M."/>
            <person name="Howarth C."/>
            <person name="Imamovic A."/>
            <person name="Ireland A."/>
            <person name="Larimer J."/>
            <person name="McCowan C."/>
            <person name="Murphy C."/>
            <person name="Pearson M."/>
            <person name="Poon T.W."/>
            <person name="Priest M."/>
            <person name="Roberts A."/>
            <person name="Saif S."/>
            <person name="Shea T."/>
            <person name="Sisk P."/>
            <person name="Sykes S."/>
            <person name="Wortman J."/>
            <person name="Nusbaum C."/>
            <person name="Birren B."/>
        </authorList>
    </citation>
    <scope>NUCLEOTIDE SEQUENCE [LARGE SCALE GENOMIC DNA]</scope>
    <source>
        <strain evidence="13">ATCC 38817</strain>
    </source>
</reference>
<name>A0A058Z446_FONAL</name>
<dbReference type="GO" id="GO:0005681">
    <property type="term" value="C:spliceosomal complex"/>
    <property type="evidence" value="ECO:0007669"/>
    <property type="project" value="UniProtKB-KW"/>
</dbReference>
<dbReference type="CDD" id="cd12247">
    <property type="entry name" value="RRM2_U1A_like"/>
    <property type="match status" value="1"/>
</dbReference>
<dbReference type="GO" id="GO:0008380">
    <property type="term" value="P:RNA splicing"/>
    <property type="evidence" value="ECO:0007669"/>
    <property type="project" value="UniProtKB-KW"/>
</dbReference>
<dbReference type="GO" id="GO:0030532">
    <property type="term" value="C:small nuclear ribonucleoprotein complex"/>
    <property type="evidence" value="ECO:0007669"/>
    <property type="project" value="UniProtKB-ARBA"/>
</dbReference>
<dbReference type="Proteomes" id="UP000030693">
    <property type="component" value="Unassembled WGS sequence"/>
</dbReference>
<evidence type="ECO:0000256" key="9">
    <source>
        <dbReference type="ARBA" id="ARBA00023274"/>
    </source>
</evidence>
<evidence type="ECO:0000259" key="12">
    <source>
        <dbReference type="PROSITE" id="PS50102"/>
    </source>
</evidence>
<dbReference type="Pfam" id="PF00076">
    <property type="entry name" value="RRM_1"/>
    <property type="match status" value="2"/>
</dbReference>
<evidence type="ECO:0000256" key="1">
    <source>
        <dbReference type="ARBA" id="ARBA00004123"/>
    </source>
</evidence>
<evidence type="ECO:0000256" key="10">
    <source>
        <dbReference type="PROSITE-ProRule" id="PRU00176"/>
    </source>
</evidence>
<evidence type="ECO:0000313" key="14">
    <source>
        <dbReference type="Proteomes" id="UP000030693"/>
    </source>
</evidence>
<keyword evidence="9" id="KW-0687">Ribonucleoprotein</keyword>
<dbReference type="FunFam" id="3.30.70.330:FF:000039">
    <property type="entry name" value="U1 small nuclear ribonucleoprotein A"/>
    <property type="match status" value="1"/>
</dbReference>
<accession>A0A058Z446</accession>
<dbReference type="InterPro" id="IPR000504">
    <property type="entry name" value="RRM_dom"/>
</dbReference>
<organism evidence="13">
    <name type="scientific">Fonticula alba</name>
    <name type="common">Slime mold</name>
    <dbReference type="NCBI Taxonomy" id="691883"/>
    <lineage>
        <taxon>Eukaryota</taxon>
        <taxon>Rotosphaerida</taxon>
        <taxon>Fonticulaceae</taxon>
        <taxon>Fonticula</taxon>
    </lineage>
</organism>
<keyword evidence="14" id="KW-1185">Reference proteome</keyword>
<dbReference type="OrthoDB" id="277802at2759"/>
<dbReference type="FunFam" id="3.30.70.330:FF:000029">
    <property type="entry name" value="U2 small nuclear ribonucleoprotein B"/>
    <property type="match status" value="1"/>
</dbReference>
<keyword evidence="3" id="KW-0507">mRNA processing</keyword>
<gene>
    <name evidence="13" type="ORF">H696_04430</name>
</gene>
<dbReference type="GO" id="GO:0003723">
    <property type="term" value="F:RNA binding"/>
    <property type="evidence" value="ECO:0007669"/>
    <property type="project" value="UniProtKB-UniRule"/>
</dbReference>
<proteinExistence type="inferred from homology"/>
<evidence type="ECO:0000256" key="5">
    <source>
        <dbReference type="ARBA" id="ARBA00022737"/>
    </source>
</evidence>
<keyword evidence="6 10" id="KW-0694">RNA-binding</keyword>
<keyword evidence="8" id="KW-0539">Nucleus</keyword>
<feature type="domain" description="RRM" evidence="12">
    <location>
        <begin position="211"/>
        <end position="285"/>
    </location>
</feature>
<evidence type="ECO:0000256" key="11">
    <source>
        <dbReference type="SAM" id="MobiDB-lite"/>
    </source>
</evidence>
<feature type="domain" description="RRM" evidence="12">
    <location>
        <begin position="67"/>
        <end position="146"/>
    </location>
</feature>
<evidence type="ECO:0000256" key="2">
    <source>
        <dbReference type="ARBA" id="ARBA00007243"/>
    </source>
</evidence>
<dbReference type="SMART" id="SM00360">
    <property type="entry name" value="RRM"/>
    <property type="match status" value="2"/>
</dbReference>
<keyword evidence="4" id="KW-0747">Spliceosome</keyword>
<evidence type="ECO:0000313" key="13">
    <source>
        <dbReference type="EMBL" id="KCV69010.1"/>
    </source>
</evidence>
<dbReference type="eggNOG" id="KOG4206">
    <property type="taxonomic scope" value="Eukaryota"/>
</dbReference>
<dbReference type="CDD" id="cd12246">
    <property type="entry name" value="RRM1_U1A_like"/>
    <property type="match status" value="1"/>
</dbReference>
<evidence type="ECO:0000256" key="4">
    <source>
        <dbReference type="ARBA" id="ARBA00022728"/>
    </source>
</evidence>
<dbReference type="GeneID" id="20529155"/>
<dbReference type="InterPro" id="IPR012677">
    <property type="entry name" value="Nucleotide-bd_a/b_plait_sf"/>
</dbReference>
<evidence type="ECO:0000256" key="8">
    <source>
        <dbReference type="ARBA" id="ARBA00023242"/>
    </source>
</evidence>
<dbReference type="InterPro" id="IPR035979">
    <property type="entry name" value="RBD_domain_sf"/>
</dbReference>
<evidence type="ECO:0000256" key="7">
    <source>
        <dbReference type="ARBA" id="ARBA00023187"/>
    </source>
</evidence>
<comment type="similarity">
    <text evidence="2">Belongs to the RRM U1 A/B'' family.</text>
</comment>
<keyword evidence="5" id="KW-0677">Repeat</keyword>
<sequence>MQGFFPPSCSSHRTRLALSSRLPLPLPLPPGTCPYPLCAMQQPPPMMMMGHPPAPLPAVTSVIPPNQTIYINNLNERIKKDELKRQLYNLFSCYGTVLDVVAGRSVRQRGQAFVVFSEVTSATEAMRHMNGMPFFGQPMRIAFAKTKSFVVAQQDGSYAELRHQRDEEQKRRREEGDTPQAKRAKSESSGRSVSAPSAALTAEDRNLLPYKILFVQNIPEGVSQDELEKLFKPYHGFVEVRVVPSRPDIAFVEYENEMFSTSAMEKLQNFAITPSHMIKITYSKQ</sequence>
<comment type="subcellular location">
    <subcellularLocation>
        <location evidence="1">Nucleus</location>
    </subcellularLocation>
</comment>
<protein>
    <recommendedName>
        <fullName evidence="12">RRM domain-containing protein</fullName>
    </recommendedName>
</protein>
<feature type="compositionally biased region" description="Basic and acidic residues" evidence="11">
    <location>
        <begin position="160"/>
        <end position="176"/>
    </location>
</feature>
<dbReference type="PROSITE" id="PS50102">
    <property type="entry name" value="RRM"/>
    <property type="match status" value="2"/>
</dbReference>
<evidence type="ECO:0000256" key="3">
    <source>
        <dbReference type="ARBA" id="ARBA00022664"/>
    </source>
</evidence>
<dbReference type="GO" id="GO:0006397">
    <property type="term" value="P:mRNA processing"/>
    <property type="evidence" value="ECO:0007669"/>
    <property type="project" value="UniProtKB-KW"/>
</dbReference>
<dbReference type="EMBL" id="KB932207">
    <property type="protein sequence ID" value="KCV69010.1"/>
    <property type="molecule type" value="Genomic_DNA"/>
</dbReference>
<dbReference type="OMA" id="VRMIPTK"/>